<evidence type="ECO:0000313" key="8">
    <source>
        <dbReference type="Proteomes" id="UP000659388"/>
    </source>
</evidence>
<keyword evidence="4" id="KW-0732">Signal</keyword>
<dbReference type="Pfam" id="PF00326">
    <property type="entry name" value="Peptidase_S9"/>
    <property type="match status" value="1"/>
</dbReference>
<dbReference type="PANTHER" id="PTHR11731">
    <property type="entry name" value="PROTEASE FAMILY S9B,C DIPEPTIDYL-PEPTIDASE IV-RELATED"/>
    <property type="match status" value="1"/>
</dbReference>
<dbReference type="SUPFAM" id="SSF82171">
    <property type="entry name" value="DPP6 N-terminal domain-like"/>
    <property type="match status" value="1"/>
</dbReference>
<dbReference type="GO" id="GO:0004252">
    <property type="term" value="F:serine-type endopeptidase activity"/>
    <property type="evidence" value="ECO:0007669"/>
    <property type="project" value="InterPro"/>
</dbReference>
<dbReference type="Pfam" id="PF00930">
    <property type="entry name" value="DPPIV_N"/>
    <property type="match status" value="1"/>
</dbReference>
<feature type="signal peptide" evidence="4">
    <location>
        <begin position="1"/>
        <end position="19"/>
    </location>
</feature>
<reference evidence="7" key="1">
    <citation type="submission" date="2021-01" db="EMBL/GenBank/DDBJ databases">
        <title>Fulvivirga kasyanovii gen. nov., sp nov., a novel member of the phylum Bacteroidetes isolated from seawater in a mussel farm.</title>
        <authorList>
            <person name="Zhao L.-H."/>
            <person name="Wang Z.-J."/>
        </authorList>
    </citation>
    <scope>NUCLEOTIDE SEQUENCE</scope>
    <source>
        <strain evidence="7">2943</strain>
    </source>
</reference>
<dbReference type="Gene3D" id="2.140.10.30">
    <property type="entry name" value="Dipeptidylpeptidase IV, N-terminal domain"/>
    <property type="match status" value="1"/>
</dbReference>
<evidence type="ECO:0000256" key="2">
    <source>
        <dbReference type="ARBA" id="ARBA00022801"/>
    </source>
</evidence>
<keyword evidence="8" id="KW-1185">Reference proteome</keyword>
<dbReference type="Gene3D" id="3.40.50.1820">
    <property type="entry name" value="alpha/beta hydrolase"/>
    <property type="match status" value="1"/>
</dbReference>
<dbReference type="InterPro" id="IPR002469">
    <property type="entry name" value="Peptidase_S9B_N"/>
</dbReference>
<dbReference type="InterPro" id="IPR002471">
    <property type="entry name" value="Pept_S9_AS"/>
</dbReference>
<keyword evidence="3" id="KW-0325">Glycoprotein</keyword>
<sequence>MKKIILAFIALLYMDVSLAQKKITVSDVFEKDTFSQKSVYGINWMNDGRYYSAQEGNDIVKYDVTTGEKVSTILNGDDLNPSIKFKGYTFSKDMDKILLMTERESIYRRSYKAEFYVYEMESKKLVKLSENGKQSYASFSPDGSKVAFTRDNNLFYVNLDDMSEVQITNDGKFNHIINGSTDWVYEEELSFTKAFEWSGNSEQLFFLTFDESKVREYNMQVWHNGQLYPEDYRFKYPKAGEDNSQVTAQIFSLKDEALTKVELQGDDKEFYIARIKPTKKAQTLALIRLNRLQNKIDLLHVNMNNGEVKEVLSEKYDTYVDIDFIDELYYLEDGDQFIWASEKSGFKHLYLYNTNGKLINQITSGKWEALSIAGVEEKGKKATIYYTSNEGSPLEKYFYSVGINGKGKQKLTDQQGVHNINMSKDQQYYIDYYSSATDPLKVTLYQTRGNKRIKVLEDNAALVKTTTEYNLQPKEFFTFKTVDGTELNGYMLKPENFDPKNEYPVLIYQYSGPGSQNVFNSWAGGQYYWHQMLTQKGYIVAVIDTRGTGGRGADFKKITYKQLGKHEVQDHIEAAKYLGSQPYVDASRIGIWGWSYGGYMSSLAILKGADVFKAAIAVAPVTNWRFYDTIYTERYMDTPQNNASGYDDNSPTSYANQLKGNFLLIHGTGDDNVHFQNSVALQNALIHNGKQFDSFYYPDRAHGIYKDSARPHLCTMMTNWILENL</sequence>
<dbReference type="InterPro" id="IPR029058">
    <property type="entry name" value="AB_hydrolase_fold"/>
</dbReference>
<accession>A0A937JWR2</accession>
<organism evidence="7 8">
    <name type="scientific">Fulvivirga sediminis</name>
    <dbReference type="NCBI Taxonomy" id="2803949"/>
    <lineage>
        <taxon>Bacteria</taxon>
        <taxon>Pseudomonadati</taxon>
        <taxon>Bacteroidota</taxon>
        <taxon>Cytophagia</taxon>
        <taxon>Cytophagales</taxon>
        <taxon>Fulvivirgaceae</taxon>
        <taxon>Fulvivirga</taxon>
    </lineage>
</organism>
<dbReference type="FunFam" id="3.40.50.1820:FF:000003">
    <property type="entry name" value="Dipeptidyl peptidase 4"/>
    <property type="match status" value="1"/>
</dbReference>
<feature type="chain" id="PRO_5037620259" evidence="4">
    <location>
        <begin position="20"/>
        <end position="725"/>
    </location>
</feature>
<dbReference type="RefSeq" id="WP_202241911.1">
    <property type="nucleotide sequence ID" value="NZ_JAESIY010000001.1"/>
</dbReference>
<evidence type="ECO:0000256" key="4">
    <source>
        <dbReference type="SAM" id="SignalP"/>
    </source>
</evidence>
<dbReference type="InterPro" id="IPR050278">
    <property type="entry name" value="Serine_Prot_S9B/DPPIV"/>
</dbReference>
<dbReference type="SUPFAM" id="SSF53474">
    <property type="entry name" value="alpha/beta-Hydrolases"/>
    <property type="match status" value="1"/>
</dbReference>
<proteinExistence type="predicted"/>
<dbReference type="PROSITE" id="PS00708">
    <property type="entry name" value="PRO_ENDOPEP_SER"/>
    <property type="match status" value="1"/>
</dbReference>
<keyword evidence="1" id="KW-0645">Protease</keyword>
<evidence type="ECO:0000313" key="7">
    <source>
        <dbReference type="EMBL" id="MBL3654788.1"/>
    </source>
</evidence>
<evidence type="ECO:0000256" key="3">
    <source>
        <dbReference type="ARBA" id="ARBA00023180"/>
    </source>
</evidence>
<evidence type="ECO:0000256" key="1">
    <source>
        <dbReference type="ARBA" id="ARBA00022670"/>
    </source>
</evidence>
<dbReference type="EMBL" id="JAESIY010000001">
    <property type="protein sequence ID" value="MBL3654788.1"/>
    <property type="molecule type" value="Genomic_DNA"/>
</dbReference>
<dbReference type="PANTHER" id="PTHR11731:SF193">
    <property type="entry name" value="DIPEPTIDYL PEPTIDASE 9"/>
    <property type="match status" value="1"/>
</dbReference>
<feature type="domain" description="Peptidase S9 prolyl oligopeptidase catalytic" evidence="5">
    <location>
        <begin position="531"/>
        <end position="725"/>
    </location>
</feature>
<keyword evidence="2" id="KW-0378">Hydrolase</keyword>
<gene>
    <name evidence="7" type="ORF">JL102_01500</name>
</gene>
<evidence type="ECO:0000259" key="6">
    <source>
        <dbReference type="Pfam" id="PF00930"/>
    </source>
</evidence>
<dbReference type="GO" id="GO:0006508">
    <property type="term" value="P:proteolysis"/>
    <property type="evidence" value="ECO:0007669"/>
    <property type="project" value="UniProtKB-KW"/>
</dbReference>
<evidence type="ECO:0000259" key="5">
    <source>
        <dbReference type="Pfam" id="PF00326"/>
    </source>
</evidence>
<dbReference type="Proteomes" id="UP000659388">
    <property type="component" value="Unassembled WGS sequence"/>
</dbReference>
<dbReference type="GO" id="GO:0008239">
    <property type="term" value="F:dipeptidyl-peptidase activity"/>
    <property type="evidence" value="ECO:0007669"/>
    <property type="project" value="TreeGrafter"/>
</dbReference>
<dbReference type="InterPro" id="IPR001375">
    <property type="entry name" value="Peptidase_S9_cat"/>
</dbReference>
<dbReference type="AlphaFoldDB" id="A0A937JWR2"/>
<feature type="domain" description="Dipeptidylpeptidase IV N-terminal" evidence="6">
    <location>
        <begin position="91"/>
        <end position="439"/>
    </location>
</feature>
<protein>
    <submittedName>
        <fullName evidence="7">S9 family peptidase</fullName>
    </submittedName>
</protein>
<comment type="caution">
    <text evidence="7">The sequence shown here is derived from an EMBL/GenBank/DDBJ whole genome shotgun (WGS) entry which is preliminary data.</text>
</comment>
<name>A0A937JWR2_9BACT</name>